<protein>
    <recommendedName>
        <fullName evidence="4">EF-hand domain-containing protein</fullName>
    </recommendedName>
</protein>
<dbReference type="PRINTS" id="PR00450">
    <property type="entry name" value="RECOVERIN"/>
</dbReference>
<feature type="domain" description="EF-hand" evidence="4">
    <location>
        <begin position="356"/>
        <end position="391"/>
    </location>
</feature>
<keyword evidence="6" id="KW-1185">Reference proteome</keyword>
<evidence type="ECO:0000313" key="6">
    <source>
        <dbReference type="Proteomes" id="UP001159405"/>
    </source>
</evidence>
<feature type="domain" description="EF-hand" evidence="4">
    <location>
        <begin position="459"/>
        <end position="494"/>
    </location>
</feature>
<dbReference type="Pfam" id="PF13499">
    <property type="entry name" value="EF-hand_7"/>
    <property type="match status" value="3"/>
</dbReference>
<dbReference type="PANTHER" id="PTHR23055:SF192">
    <property type="entry name" value="EF-HAND DOMAIN-CONTAINING PROTEIN"/>
    <property type="match status" value="1"/>
</dbReference>
<dbReference type="CDD" id="cd00051">
    <property type="entry name" value="EFh"/>
    <property type="match status" value="6"/>
</dbReference>
<dbReference type="InterPro" id="IPR002048">
    <property type="entry name" value="EF_hand_dom"/>
</dbReference>
<evidence type="ECO:0000259" key="4">
    <source>
        <dbReference type="PROSITE" id="PS50222"/>
    </source>
</evidence>
<dbReference type="InterPro" id="IPR028846">
    <property type="entry name" value="Recoverin"/>
</dbReference>
<evidence type="ECO:0000256" key="2">
    <source>
        <dbReference type="ARBA" id="ARBA00022737"/>
    </source>
</evidence>
<evidence type="ECO:0000256" key="1">
    <source>
        <dbReference type="ARBA" id="ARBA00022723"/>
    </source>
</evidence>
<reference evidence="5 6" key="1">
    <citation type="submission" date="2022-05" db="EMBL/GenBank/DDBJ databases">
        <authorList>
            <consortium name="Genoscope - CEA"/>
            <person name="William W."/>
        </authorList>
    </citation>
    <scope>NUCLEOTIDE SEQUENCE [LARGE SCALE GENOMIC DNA]</scope>
</reference>
<keyword evidence="2" id="KW-0677">Repeat</keyword>
<accession>A0ABN8QCC5</accession>
<dbReference type="Pfam" id="PF13833">
    <property type="entry name" value="EF-hand_8"/>
    <property type="match status" value="1"/>
</dbReference>
<feature type="domain" description="EF-hand" evidence="4">
    <location>
        <begin position="543"/>
        <end position="578"/>
    </location>
</feature>
<feature type="domain" description="EF-hand" evidence="4">
    <location>
        <begin position="272"/>
        <end position="307"/>
    </location>
</feature>
<dbReference type="Gene3D" id="1.10.238.10">
    <property type="entry name" value="EF-hand"/>
    <property type="match status" value="3"/>
</dbReference>
<evidence type="ECO:0000313" key="5">
    <source>
        <dbReference type="EMBL" id="CAH3161739.1"/>
    </source>
</evidence>
<dbReference type="Proteomes" id="UP001159405">
    <property type="component" value="Unassembled WGS sequence"/>
</dbReference>
<feature type="domain" description="EF-hand" evidence="4">
    <location>
        <begin position="308"/>
        <end position="343"/>
    </location>
</feature>
<keyword evidence="1" id="KW-0479">Metal-binding</keyword>
<evidence type="ECO:0000256" key="3">
    <source>
        <dbReference type="ARBA" id="ARBA00022837"/>
    </source>
</evidence>
<gene>
    <name evidence="5" type="ORF">PLOB_00005117</name>
</gene>
<dbReference type="Pfam" id="PF13405">
    <property type="entry name" value="EF-hand_6"/>
    <property type="match status" value="2"/>
</dbReference>
<name>A0ABN8QCC5_9CNID</name>
<keyword evidence="3" id="KW-0106">Calcium</keyword>
<dbReference type="InterPro" id="IPR018247">
    <property type="entry name" value="EF_Hand_1_Ca_BS"/>
</dbReference>
<comment type="caution">
    <text evidence="5">The sequence shown here is derived from an EMBL/GenBank/DDBJ whole genome shotgun (WGS) entry which is preliminary data.</text>
</comment>
<feature type="domain" description="EF-hand" evidence="4">
    <location>
        <begin position="96"/>
        <end position="131"/>
    </location>
</feature>
<feature type="domain" description="EF-hand" evidence="4">
    <location>
        <begin position="495"/>
        <end position="530"/>
    </location>
</feature>
<feature type="domain" description="EF-hand" evidence="4">
    <location>
        <begin position="144"/>
        <end position="179"/>
    </location>
</feature>
<dbReference type="PROSITE" id="PS00018">
    <property type="entry name" value="EF_HAND_1"/>
    <property type="match status" value="9"/>
</dbReference>
<dbReference type="PROSITE" id="PS50222">
    <property type="entry name" value="EF_HAND_2"/>
    <property type="match status" value="9"/>
</dbReference>
<sequence>MGKQNSKLKPEVLADLKRETEFTEAELKEWYRGFLKDCPSGHLTVDEFKKIYSSFFPHGDASRFAEHVFRTFDKNDDGTIDFREFMCALSVTSRGKLEQKLKWAFSMYDMDGNGYISKDEMLEIVKAIYKMVGTVMKMPDDESTPEKRTNKIFTQMDTNKDGMLSLEEFIQGAKGDPSIVRLLHRCIRLCCPTKDSLSCTPFYRLCAVHLGTMGKQNSKLKPEVLADLKDQTNFSEHELQEWYKGFLKDCPSGHLTLEEFKKIYGNFFPYGDASKFAEHVFRTFDSNGDGSIDFREFICALSVTSRGGIEEKLKWAFSMYDLDGNGYISRPEMLEIVRAIYKMVGSVMRMPEDESTPEKRTEKIFRQMDKNDDGKLSLPEFIEGAKSDPSIVRLLQCRDMGKQNSKLKPEQLADLTAQTEFEEAELQEWYKGFLKDCPSGNLTVEEFKKIYGNFFPYGDASKFAEHVFRTFDANNDGSIDFREFICALSVTSRGKLEQKLKWAFSMYDLDGNGFISRQEMLEIVRAIYKMVGSVMKMPEDESTPEKRVDKIFTQMDKNADGKLSLAEFIEGAKSDPSIVRLLQCDTAGSS</sequence>
<proteinExistence type="predicted"/>
<dbReference type="SMART" id="SM00054">
    <property type="entry name" value="EFh"/>
    <property type="match status" value="9"/>
</dbReference>
<dbReference type="InterPro" id="IPR011992">
    <property type="entry name" value="EF-hand-dom_pair"/>
</dbReference>
<dbReference type="EMBL" id="CALNXK010000121">
    <property type="protein sequence ID" value="CAH3161739.1"/>
    <property type="molecule type" value="Genomic_DNA"/>
</dbReference>
<dbReference type="SUPFAM" id="SSF47473">
    <property type="entry name" value="EF-hand"/>
    <property type="match status" value="3"/>
</dbReference>
<organism evidence="5 6">
    <name type="scientific">Porites lobata</name>
    <dbReference type="NCBI Taxonomy" id="104759"/>
    <lineage>
        <taxon>Eukaryota</taxon>
        <taxon>Metazoa</taxon>
        <taxon>Cnidaria</taxon>
        <taxon>Anthozoa</taxon>
        <taxon>Hexacorallia</taxon>
        <taxon>Scleractinia</taxon>
        <taxon>Fungiina</taxon>
        <taxon>Poritidae</taxon>
        <taxon>Porites</taxon>
    </lineage>
</organism>
<dbReference type="PANTHER" id="PTHR23055">
    <property type="entry name" value="CALCIUM BINDING PROTEINS"/>
    <property type="match status" value="1"/>
</dbReference>
<feature type="domain" description="EF-hand" evidence="4">
    <location>
        <begin position="60"/>
        <end position="95"/>
    </location>
</feature>